<evidence type="ECO:0000259" key="3">
    <source>
        <dbReference type="Pfam" id="PF13490"/>
    </source>
</evidence>
<dbReference type="InterPro" id="IPR041916">
    <property type="entry name" value="Anti_sigma_zinc_sf"/>
</dbReference>
<protein>
    <submittedName>
        <fullName evidence="4">Anti-sigma factor</fullName>
    </submittedName>
</protein>
<evidence type="ECO:0000256" key="2">
    <source>
        <dbReference type="SAM" id="Phobius"/>
    </source>
</evidence>
<dbReference type="InterPro" id="IPR027383">
    <property type="entry name" value="Znf_put"/>
</dbReference>
<feature type="domain" description="Putative zinc-finger" evidence="3">
    <location>
        <begin position="6"/>
        <end position="39"/>
    </location>
</feature>
<reference evidence="4 5" key="1">
    <citation type="submission" date="2022-03" db="EMBL/GenBank/DDBJ databases">
        <title>Metagenome-assembled genomes from swine fecal metagenomes.</title>
        <authorList>
            <person name="Holman D.B."/>
            <person name="Kommadath A."/>
        </authorList>
    </citation>
    <scope>NUCLEOTIDE SEQUENCE [LARGE SCALE GENOMIC DNA]</scope>
    <source>
        <strain evidence="4">SUG147</strain>
    </source>
</reference>
<keyword evidence="2" id="KW-0472">Membrane</keyword>
<dbReference type="AlphaFoldDB" id="A0AAE3FIE5"/>
<feature type="compositionally biased region" description="Polar residues" evidence="1">
    <location>
        <begin position="165"/>
        <end position="174"/>
    </location>
</feature>
<sequence length="277" mass="30817">MEYEHRDFKNMIFRYLSDSLDEGEREAFERHIPSCPDCARELEEAREMNRMLDSMSEEPPAELAASVMARIKADNRRKRLVRITRIALPAAMIAVIIAAAVTFPLLNSLNKTDGEGGNGTFFDTDNKFGTLPSDAFDPAYEDQRPSETYPDIFFFFSSEGYLQGSEESIGNSGPDTKDDSGLLTDSSPLEPDSDDVISGITLPDGINSNIVDEFRMQIKLVRSYIMLKSLPDGVGEPVLIYGYRGYSVYIYEAGDSTLPSGMTDMYPDGEFSLIIIG</sequence>
<dbReference type="Proteomes" id="UP001139365">
    <property type="component" value="Unassembled WGS sequence"/>
</dbReference>
<feature type="transmembrane region" description="Helical" evidence="2">
    <location>
        <begin position="86"/>
        <end position="106"/>
    </location>
</feature>
<dbReference type="EMBL" id="JALEMU010000166">
    <property type="protein sequence ID" value="MCI5756597.1"/>
    <property type="molecule type" value="Genomic_DNA"/>
</dbReference>
<evidence type="ECO:0000256" key="1">
    <source>
        <dbReference type="SAM" id="MobiDB-lite"/>
    </source>
</evidence>
<name>A0AAE3FIE5_9BACT</name>
<keyword evidence="2" id="KW-1133">Transmembrane helix</keyword>
<organism evidence="4 5">
    <name type="scientific">Candidatus Colimorpha enterica</name>
    <dbReference type="NCBI Taxonomy" id="3083063"/>
    <lineage>
        <taxon>Bacteria</taxon>
        <taxon>Pseudomonadati</taxon>
        <taxon>Bacteroidota</taxon>
        <taxon>Bacteroidia</taxon>
        <taxon>Bacteroidales</taxon>
        <taxon>Candidatus Colimorpha</taxon>
    </lineage>
</organism>
<gene>
    <name evidence="4" type="ORF">MR241_09940</name>
</gene>
<feature type="region of interest" description="Disordered" evidence="1">
    <location>
        <begin position="165"/>
        <end position="195"/>
    </location>
</feature>
<evidence type="ECO:0000313" key="5">
    <source>
        <dbReference type="Proteomes" id="UP001139365"/>
    </source>
</evidence>
<evidence type="ECO:0000313" key="4">
    <source>
        <dbReference type="EMBL" id="MCI5756597.1"/>
    </source>
</evidence>
<comment type="caution">
    <text evidence="4">The sequence shown here is derived from an EMBL/GenBank/DDBJ whole genome shotgun (WGS) entry which is preliminary data.</text>
</comment>
<dbReference type="Pfam" id="PF13490">
    <property type="entry name" value="zf-HC2"/>
    <property type="match status" value="1"/>
</dbReference>
<dbReference type="Gene3D" id="1.10.10.1320">
    <property type="entry name" value="Anti-sigma factor, zinc-finger domain"/>
    <property type="match status" value="1"/>
</dbReference>
<keyword evidence="2" id="KW-0812">Transmembrane</keyword>
<accession>A0AAE3FIE5</accession>
<proteinExistence type="predicted"/>